<proteinExistence type="predicted"/>
<protein>
    <submittedName>
        <fullName evidence="1">Uncharacterized protein</fullName>
    </submittedName>
</protein>
<reference evidence="1" key="1">
    <citation type="journal article" date="2015" name="Front. Microbiol.">
        <title>Combining genomic sequencing methods to explore viral diversity and reveal potential virus-host interactions.</title>
        <authorList>
            <person name="Chow C.E."/>
            <person name="Winget D.M."/>
            <person name="White R.A.III."/>
            <person name="Hallam S.J."/>
            <person name="Suttle C.A."/>
        </authorList>
    </citation>
    <scope>NUCLEOTIDE SEQUENCE</scope>
    <source>
        <strain evidence="1">Anoxic3_9</strain>
    </source>
</reference>
<reference evidence="1" key="2">
    <citation type="submission" date="2015-03" db="EMBL/GenBank/DDBJ databases">
        <authorList>
            <person name="Chow C.-E.T."/>
            <person name="Winget D.M."/>
            <person name="White R.A.III."/>
            <person name="Hallam S.J."/>
            <person name="Suttle C.A."/>
        </authorList>
    </citation>
    <scope>NUCLEOTIDE SEQUENCE</scope>
    <source>
        <strain evidence="1">Anoxic3_9</strain>
    </source>
</reference>
<accession>A0A0F7L1U4</accession>
<sequence>MRLKTQSNFNHTEHSQKLNNLNQNLFSGFQTTVVLNAHYIRVTVLLGSLKPSKA</sequence>
<evidence type="ECO:0000313" key="1">
    <source>
        <dbReference type="EMBL" id="AKH46549.1"/>
    </source>
</evidence>
<dbReference type="EMBL" id="KR029584">
    <property type="protein sequence ID" value="AKH46549.1"/>
    <property type="molecule type" value="Genomic_DNA"/>
</dbReference>
<name>A0A0F7L1U4_9VIRU</name>
<organism evidence="1">
    <name type="scientific">uncultured marine virus</name>
    <dbReference type="NCBI Taxonomy" id="186617"/>
    <lineage>
        <taxon>Viruses</taxon>
        <taxon>environmental samples</taxon>
    </lineage>
</organism>